<keyword evidence="3" id="KW-0677">Repeat</keyword>
<dbReference type="GO" id="GO:0005684">
    <property type="term" value="C:U2-type spliceosomal complex"/>
    <property type="evidence" value="ECO:0007669"/>
    <property type="project" value="TreeGrafter"/>
</dbReference>
<feature type="region of interest" description="Disordered" evidence="7">
    <location>
        <begin position="64"/>
        <end position="89"/>
    </location>
</feature>
<evidence type="ECO:0000256" key="1">
    <source>
        <dbReference type="ARBA" id="ARBA00007747"/>
    </source>
</evidence>
<feature type="domain" description="RRM" evidence="8">
    <location>
        <begin position="107"/>
        <end position="196"/>
    </location>
</feature>
<keyword evidence="4 6" id="KW-0694">RNA-binding</keyword>
<keyword evidence="5" id="KW-0508">mRNA splicing</keyword>
<evidence type="ECO:0000256" key="2">
    <source>
        <dbReference type="ARBA" id="ARBA00022664"/>
    </source>
</evidence>
<dbReference type="GO" id="GO:0005686">
    <property type="term" value="C:U2 snRNP"/>
    <property type="evidence" value="ECO:0007669"/>
    <property type="project" value="TreeGrafter"/>
</dbReference>
<dbReference type="SUPFAM" id="SSF54928">
    <property type="entry name" value="RNA-binding domain, RBD"/>
    <property type="match status" value="1"/>
</dbReference>
<proteinExistence type="inferred from homology"/>
<reference evidence="9" key="1">
    <citation type="submission" date="2023-08" db="EMBL/GenBank/DDBJ databases">
        <title>Black Yeasts Isolated from many extreme environments.</title>
        <authorList>
            <person name="Coleine C."/>
            <person name="Stajich J.E."/>
            <person name="Selbmann L."/>
        </authorList>
    </citation>
    <scope>NUCLEOTIDE SEQUENCE</scope>
    <source>
        <strain evidence="9">CCFEE 5810</strain>
    </source>
</reference>
<evidence type="ECO:0000256" key="5">
    <source>
        <dbReference type="ARBA" id="ARBA00023187"/>
    </source>
</evidence>
<dbReference type="SMART" id="SM00360">
    <property type="entry name" value="RRM"/>
    <property type="match status" value="2"/>
</dbReference>
<gene>
    <name evidence="9" type="ORF">LTR97_011979</name>
</gene>
<sequence>MAVEPFPMESANFDADHRISYSKKDQTYVLEAEDGNEWEWLAARSKWVPVMNEEDARKQQEAYKVDGVDEDEPAMDPKKRKAQDVDAEGNAIVAKKQKAEPKERVNTAIYVTGLPDDVDAEELYDVFKKYGVIAEGVDDNNPRIKLYNDDEGNFKGEALIVYHRPESVGMAVDLGDGYDFRTGQSGAALRVTAADASYKSQKDQPLKSNEAKKKGTNANHDRQKVIKKAEELNGRLADWDDDDPSVLAKTSSRWDKLVVLENMFTTEGLAADPGLALDINADVKEDGEKFGKIANVTIFDLEEKGIVTVRFTDVLAARACVRSFNGRQYEDRKIVAYTADGTEKFRKARKTTKQKETEETARLEAFSADLEKE</sequence>
<feature type="region of interest" description="Disordered" evidence="7">
    <location>
        <begin position="198"/>
        <end position="221"/>
    </location>
</feature>
<feature type="compositionally biased region" description="Basic and acidic residues" evidence="7">
    <location>
        <begin position="200"/>
        <end position="221"/>
    </location>
</feature>
<dbReference type="InterPro" id="IPR012677">
    <property type="entry name" value="Nucleotide-bd_a/b_plait_sf"/>
</dbReference>
<evidence type="ECO:0000313" key="9">
    <source>
        <dbReference type="EMBL" id="KAK5690818.1"/>
    </source>
</evidence>
<dbReference type="InterPro" id="IPR034392">
    <property type="entry name" value="TatSF1-like_RRM1"/>
</dbReference>
<dbReference type="FunFam" id="3.30.70.330:FF:000105">
    <property type="entry name" value="HIV Tat-specific factor 1 homolog"/>
    <property type="match status" value="1"/>
</dbReference>
<keyword evidence="2" id="KW-0507">mRNA processing</keyword>
<dbReference type="InterPro" id="IPR000504">
    <property type="entry name" value="RRM_dom"/>
</dbReference>
<dbReference type="EMBL" id="JAVRQU010000023">
    <property type="protein sequence ID" value="KAK5690818.1"/>
    <property type="molecule type" value="Genomic_DNA"/>
</dbReference>
<evidence type="ECO:0000256" key="4">
    <source>
        <dbReference type="ARBA" id="ARBA00022884"/>
    </source>
</evidence>
<evidence type="ECO:0000259" key="8">
    <source>
        <dbReference type="PROSITE" id="PS50102"/>
    </source>
</evidence>
<name>A0AAN7VZJ1_9PEZI</name>
<dbReference type="PANTHER" id="PTHR15608">
    <property type="entry name" value="SPLICING FACTOR U2AF-ASSOCIATED PROTEIN 2"/>
    <property type="match status" value="1"/>
</dbReference>
<dbReference type="AlphaFoldDB" id="A0AAN7VZJ1"/>
<organism evidence="9 10">
    <name type="scientific">Elasticomyces elasticus</name>
    <dbReference type="NCBI Taxonomy" id="574655"/>
    <lineage>
        <taxon>Eukaryota</taxon>
        <taxon>Fungi</taxon>
        <taxon>Dikarya</taxon>
        <taxon>Ascomycota</taxon>
        <taxon>Pezizomycotina</taxon>
        <taxon>Dothideomycetes</taxon>
        <taxon>Dothideomycetidae</taxon>
        <taxon>Mycosphaerellales</taxon>
        <taxon>Teratosphaeriaceae</taxon>
        <taxon>Elasticomyces</taxon>
    </lineage>
</organism>
<evidence type="ECO:0000256" key="6">
    <source>
        <dbReference type="PROSITE-ProRule" id="PRU00176"/>
    </source>
</evidence>
<dbReference type="Pfam" id="PF00076">
    <property type="entry name" value="RRM_1"/>
    <property type="match status" value="2"/>
</dbReference>
<dbReference type="CDD" id="cd12285">
    <property type="entry name" value="RRM3_RBM39_like"/>
    <property type="match status" value="1"/>
</dbReference>
<dbReference type="Proteomes" id="UP001310594">
    <property type="component" value="Unassembled WGS sequence"/>
</dbReference>
<evidence type="ECO:0000256" key="3">
    <source>
        <dbReference type="ARBA" id="ARBA00022737"/>
    </source>
</evidence>
<protein>
    <recommendedName>
        <fullName evidence="8">RRM domain-containing protein</fullName>
    </recommendedName>
</protein>
<dbReference type="CDD" id="cd12281">
    <property type="entry name" value="RRM1_TatSF1_like"/>
    <property type="match status" value="1"/>
</dbReference>
<feature type="region of interest" description="Disordered" evidence="7">
    <location>
        <begin position="346"/>
        <end position="373"/>
    </location>
</feature>
<dbReference type="GO" id="GO:0003723">
    <property type="term" value="F:RNA binding"/>
    <property type="evidence" value="ECO:0007669"/>
    <property type="project" value="UniProtKB-UniRule"/>
</dbReference>
<dbReference type="PROSITE" id="PS50102">
    <property type="entry name" value="RRM"/>
    <property type="match status" value="1"/>
</dbReference>
<dbReference type="GO" id="GO:0000398">
    <property type="term" value="P:mRNA splicing, via spliceosome"/>
    <property type="evidence" value="ECO:0007669"/>
    <property type="project" value="InterPro"/>
</dbReference>
<dbReference type="InterPro" id="IPR034393">
    <property type="entry name" value="TatSF1-like"/>
</dbReference>
<accession>A0AAN7VZJ1</accession>
<dbReference type="Gene3D" id="3.30.70.330">
    <property type="match status" value="2"/>
</dbReference>
<comment type="caution">
    <text evidence="9">The sequence shown here is derived from an EMBL/GenBank/DDBJ whole genome shotgun (WGS) entry which is preliminary data.</text>
</comment>
<dbReference type="PANTHER" id="PTHR15608:SF0">
    <property type="entry name" value="HIV TAT-SPECIFIC FACTOR 1"/>
    <property type="match status" value="1"/>
</dbReference>
<feature type="compositionally biased region" description="Basic and acidic residues" evidence="7">
    <location>
        <begin position="353"/>
        <end position="362"/>
    </location>
</feature>
<evidence type="ECO:0000256" key="7">
    <source>
        <dbReference type="SAM" id="MobiDB-lite"/>
    </source>
</evidence>
<evidence type="ECO:0000313" key="10">
    <source>
        <dbReference type="Proteomes" id="UP001310594"/>
    </source>
</evidence>
<comment type="similarity">
    <text evidence="1">Belongs to the HTATSF1 family.</text>
</comment>
<dbReference type="InterPro" id="IPR035979">
    <property type="entry name" value="RBD_domain_sf"/>
</dbReference>